<keyword evidence="1" id="KW-0812">Transmembrane</keyword>
<proteinExistence type="predicted"/>
<accession>A0ABY4TYX3</accession>
<name>A0ABY4TYX3_9SPHN</name>
<evidence type="ECO:0000256" key="1">
    <source>
        <dbReference type="SAM" id="Phobius"/>
    </source>
</evidence>
<dbReference type="RefSeq" id="WP_250751775.1">
    <property type="nucleotide sequence ID" value="NZ_CP098401.1"/>
</dbReference>
<keyword evidence="3" id="KW-1185">Reference proteome</keyword>
<sequence length="262" mass="26882">MKLPLAPITAVAAGLMVAAACLLIPADVLEAMVSASGIPALLPAAAPPLGLTARIALAVTAGAGFGALAWCGAYVILGGEGVVTLRVPRRAAPFAVPKFALPSLRGSDAHPDAPPRAPLMAARDLGVPFLEVKAKPAPPVEADLPRDLDTPLAAFDPAAIPECPAAPVPVPAPLARPRPAAIQQAGERFESFDLPRPVPSIARGTPRPIAAPQTDATIHALLDRLERGIGRRAAPTEVDAETAAIIHRVDGTLAELRRMAAR</sequence>
<protein>
    <submittedName>
        <fullName evidence="2">Uncharacterized protein</fullName>
    </submittedName>
</protein>
<dbReference type="PROSITE" id="PS51257">
    <property type="entry name" value="PROKAR_LIPOPROTEIN"/>
    <property type="match status" value="1"/>
</dbReference>
<feature type="transmembrane region" description="Helical" evidence="1">
    <location>
        <begin position="51"/>
        <end position="77"/>
    </location>
</feature>
<dbReference type="EMBL" id="CP098401">
    <property type="protein sequence ID" value="URW75508.1"/>
    <property type="molecule type" value="Genomic_DNA"/>
</dbReference>
<evidence type="ECO:0000313" key="2">
    <source>
        <dbReference type="EMBL" id="URW75508.1"/>
    </source>
</evidence>
<keyword evidence="1" id="KW-1133">Transmembrane helix</keyword>
<evidence type="ECO:0000313" key="3">
    <source>
        <dbReference type="Proteomes" id="UP001055580"/>
    </source>
</evidence>
<gene>
    <name evidence="2" type="ORF">M9980_13405</name>
</gene>
<keyword evidence="1" id="KW-0472">Membrane</keyword>
<organism evidence="2 3">
    <name type="scientific">Sphingomonas donggukensis</name>
    <dbReference type="NCBI Taxonomy" id="2949093"/>
    <lineage>
        <taxon>Bacteria</taxon>
        <taxon>Pseudomonadati</taxon>
        <taxon>Pseudomonadota</taxon>
        <taxon>Alphaproteobacteria</taxon>
        <taxon>Sphingomonadales</taxon>
        <taxon>Sphingomonadaceae</taxon>
        <taxon>Sphingomonas</taxon>
    </lineage>
</organism>
<dbReference type="Proteomes" id="UP001055580">
    <property type="component" value="Chromosome"/>
</dbReference>
<reference evidence="2" key="1">
    <citation type="submission" date="2022-05" db="EMBL/GenBank/DDBJ databases">
        <title>Sphingomonas sp. strain RMG20 Genome sequencing and assembly.</title>
        <authorList>
            <person name="Kim I."/>
        </authorList>
    </citation>
    <scope>NUCLEOTIDE SEQUENCE</scope>
    <source>
        <strain evidence="2">RMG20</strain>
    </source>
</reference>